<evidence type="ECO:0000313" key="2">
    <source>
        <dbReference type="Proteomes" id="UP001064896"/>
    </source>
</evidence>
<gene>
    <name evidence="1" type="ORF">PSm6_44230</name>
</gene>
<name>A0ABM7LER8_9PSED</name>
<accession>A0ABM7LER8</accession>
<evidence type="ECO:0000313" key="1">
    <source>
        <dbReference type="EMBL" id="BCD88016.1"/>
    </source>
</evidence>
<protein>
    <recommendedName>
        <fullName evidence="3">Restriction alleviation protein Lar</fullName>
    </recommendedName>
</protein>
<reference evidence="1" key="1">
    <citation type="submission" date="2020-05" db="EMBL/GenBank/DDBJ databases">
        <title>Complete genome sequence of Pseudomonas sp. Sm006.</title>
        <authorList>
            <person name="Takeuchi K."/>
            <person name="Someya N."/>
        </authorList>
    </citation>
    <scope>NUCLEOTIDE SEQUENCE</scope>
    <source>
        <strain evidence="1">Sm006</strain>
    </source>
</reference>
<dbReference type="Pfam" id="PF14354">
    <property type="entry name" value="Lar_restr_allev"/>
    <property type="match status" value="1"/>
</dbReference>
<keyword evidence="2" id="KW-1185">Reference proteome</keyword>
<proteinExistence type="predicted"/>
<organism evidence="1 2">
    <name type="scientific">Pseudomonas solani</name>
    <dbReference type="NCBI Taxonomy" id="2731552"/>
    <lineage>
        <taxon>Bacteria</taxon>
        <taxon>Pseudomonadati</taxon>
        <taxon>Pseudomonadota</taxon>
        <taxon>Gammaproteobacteria</taxon>
        <taxon>Pseudomonadales</taxon>
        <taxon>Pseudomonadaceae</taxon>
        <taxon>Pseudomonas</taxon>
    </lineage>
</organism>
<dbReference type="RefSeq" id="WP_265168210.1">
    <property type="nucleotide sequence ID" value="NZ_AP023081.1"/>
</dbReference>
<evidence type="ECO:0008006" key="3">
    <source>
        <dbReference type="Google" id="ProtNLM"/>
    </source>
</evidence>
<dbReference type="Proteomes" id="UP001064896">
    <property type="component" value="Chromosome"/>
</dbReference>
<sequence length="262" mass="28077">MSEELKPCPFCGETPDLPSGDGTYYVIECGKCGWAVVGVQISDLMTIDERQADPFTENRYAEQFIERAKAQATELWGRRATPPAAQVQGEKPEVVAWRYGFSGGIVSDKACLDEWKTDGEYQPLMTVAQHERIVAAPSAPPAAGMPAVGTRPQTCNGKRCGWCKEGAETCHYTPPASEQQQAVVMPKIAGTAIVEVVNGVEGPSLYIGNEDGGYRLAGPKPWGGGRTIHKFTVKLDELVREAMDLAGVNQGVTTEAGNGGDV</sequence>
<dbReference type="EMBL" id="AP023081">
    <property type="protein sequence ID" value="BCD88016.1"/>
    <property type="molecule type" value="Genomic_DNA"/>
</dbReference>